<sequence length="105" mass="12522">MSIEYFGLLMYDFPMQTDVERFEYRTFRKKLIEKGYYQLQKSVYIMRSKTKEKIELAEKQLSMLAPENSSIRSIILTEDQFQKMKVLAGEVTMGEKISQNKILEF</sequence>
<name>A0A510JQG4_9FUSO</name>
<dbReference type="Proteomes" id="UP000322617">
    <property type="component" value="Chromosome"/>
</dbReference>
<evidence type="ECO:0000256" key="8">
    <source>
        <dbReference type="ARBA" id="ARBA00023118"/>
    </source>
</evidence>
<proteinExistence type="inferred from homology"/>
<dbReference type="STRING" id="1122172.GCA_000373045_01987"/>
<dbReference type="SUPFAM" id="SSF143430">
    <property type="entry name" value="TTP0101/SSO1404-like"/>
    <property type="match status" value="1"/>
</dbReference>
<dbReference type="Pfam" id="PF09827">
    <property type="entry name" value="CRISPR_Cas2"/>
    <property type="match status" value="1"/>
</dbReference>
<keyword evidence="8 9" id="KW-0051">Antiviral defense</keyword>
<dbReference type="Gene3D" id="3.30.70.240">
    <property type="match status" value="1"/>
</dbReference>
<dbReference type="GO" id="GO:0051607">
    <property type="term" value="P:defense response to virus"/>
    <property type="evidence" value="ECO:0007669"/>
    <property type="project" value="UniProtKB-UniRule"/>
</dbReference>
<dbReference type="NCBIfam" id="TIGR01573">
    <property type="entry name" value="cas2"/>
    <property type="match status" value="1"/>
</dbReference>
<evidence type="ECO:0000313" key="11">
    <source>
        <dbReference type="Proteomes" id="UP000322617"/>
    </source>
</evidence>
<keyword evidence="5 9" id="KW-0255">Endonuclease</keyword>
<evidence type="ECO:0000256" key="5">
    <source>
        <dbReference type="ARBA" id="ARBA00022759"/>
    </source>
</evidence>
<dbReference type="InterPro" id="IPR021127">
    <property type="entry name" value="CRISPR_associated_Cas2"/>
</dbReference>
<feature type="binding site" evidence="9">
    <location>
        <position position="12"/>
    </location>
    <ligand>
        <name>Mg(2+)</name>
        <dbReference type="ChEBI" id="CHEBI:18420"/>
        <note>catalytic</note>
    </ligand>
</feature>
<evidence type="ECO:0000256" key="2">
    <source>
        <dbReference type="ARBA" id="ARBA00009959"/>
    </source>
</evidence>
<dbReference type="KEGG" id="lsz:JCM16776_0112"/>
<keyword evidence="7 9" id="KW-0460">Magnesium</keyword>
<dbReference type="RefSeq" id="WP_018451593.1">
    <property type="nucleotide sequence ID" value="NZ_AP019827.1"/>
</dbReference>
<evidence type="ECO:0000256" key="3">
    <source>
        <dbReference type="ARBA" id="ARBA00022722"/>
    </source>
</evidence>
<protein>
    <recommendedName>
        <fullName evidence="9">CRISPR-associated endoribonuclease Cas2</fullName>
        <ecNumber evidence="9">3.1.-.-</ecNumber>
    </recommendedName>
</protein>
<gene>
    <name evidence="9 10" type="primary">cas2</name>
    <name evidence="10" type="ORF">JCM16776_0112</name>
</gene>
<dbReference type="GO" id="GO:0046872">
    <property type="term" value="F:metal ion binding"/>
    <property type="evidence" value="ECO:0007669"/>
    <property type="project" value="UniProtKB-UniRule"/>
</dbReference>
<dbReference type="HAMAP" id="MF_01471">
    <property type="entry name" value="Cas2"/>
    <property type="match status" value="1"/>
</dbReference>
<comment type="function">
    <text evidence="9">CRISPR (clustered regularly interspaced short palindromic repeat), is an adaptive immune system that provides protection against mobile genetic elements (viruses, transposable elements and conjugative plasmids). CRISPR clusters contain sequences complementary to antecedent mobile elements and target invading nucleic acids. CRISPR clusters are transcribed and processed into CRISPR RNA (crRNA). Functions as a ssRNA-specific endoribonuclease. Involved in the integration of spacer DNA into the CRISPR cassette.</text>
</comment>
<dbReference type="InterPro" id="IPR019199">
    <property type="entry name" value="Virulence_VapD/CRISPR_Cas2"/>
</dbReference>
<organism evidence="10 11">
    <name type="scientific">Leptotrichia shahii</name>
    <dbReference type="NCBI Taxonomy" id="157691"/>
    <lineage>
        <taxon>Bacteria</taxon>
        <taxon>Fusobacteriati</taxon>
        <taxon>Fusobacteriota</taxon>
        <taxon>Fusobacteriia</taxon>
        <taxon>Fusobacteriales</taxon>
        <taxon>Leptotrichiaceae</taxon>
        <taxon>Leptotrichia</taxon>
    </lineage>
</organism>
<keyword evidence="11" id="KW-1185">Reference proteome</keyword>
<dbReference type="AlphaFoldDB" id="A0A510JQG4"/>
<comment type="cofactor">
    <cofactor evidence="1 9">
        <name>Mg(2+)</name>
        <dbReference type="ChEBI" id="CHEBI:18420"/>
    </cofactor>
</comment>
<dbReference type="OrthoDB" id="81613at2"/>
<evidence type="ECO:0000313" key="10">
    <source>
        <dbReference type="EMBL" id="BBM39913.1"/>
    </source>
</evidence>
<dbReference type="EMBL" id="AP019827">
    <property type="protein sequence ID" value="BBM39913.1"/>
    <property type="molecule type" value="Genomic_DNA"/>
</dbReference>
<keyword evidence="3 9" id="KW-0540">Nuclease</keyword>
<comment type="similarity">
    <text evidence="2 9">Belongs to the CRISPR-associated endoribonuclease Cas2 protein family.</text>
</comment>
<evidence type="ECO:0000256" key="9">
    <source>
        <dbReference type="HAMAP-Rule" id="MF_01471"/>
    </source>
</evidence>
<dbReference type="GO" id="GO:0043571">
    <property type="term" value="P:maintenance of CRISPR repeat elements"/>
    <property type="evidence" value="ECO:0007669"/>
    <property type="project" value="UniProtKB-UniRule"/>
</dbReference>
<comment type="subunit">
    <text evidence="9">Homodimer, forms a heterotetramer with a Cas1 homodimer.</text>
</comment>
<evidence type="ECO:0000256" key="4">
    <source>
        <dbReference type="ARBA" id="ARBA00022723"/>
    </source>
</evidence>
<evidence type="ECO:0000256" key="6">
    <source>
        <dbReference type="ARBA" id="ARBA00022801"/>
    </source>
</evidence>
<keyword evidence="6 9" id="KW-0378">Hydrolase</keyword>
<dbReference type="GO" id="GO:0004521">
    <property type="term" value="F:RNA endonuclease activity"/>
    <property type="evidence" value="ECO:0007669"/>
    <property type="project" value="InterPro"/>
</dbReference>
<accession>A0A510JQG4</accession>
<dbReference type="GO" id="GO:0016787">
    <property type="term" value="F:hydrolase activity"/>
    <property type="evidence" value="ECO:0007669"/>
    <property type="project" value="UniProtKB-KW"/>
</dbReference>
<evidence type="ECO:0000256" key="1">
    <source>
        <dbReference type="ARBA" id="ARBA00001946"/>
    </source>
</evidence>
<evidence type="ECO:0000256" key="7">
    <source>
        <dbReference type="ARBA" id="ARBA00022842"/>
    </source>
</evidence>
<dbReference type="EC" id="3.1.-.-" evidence="9"/>
<reference evidence="10 11" key="1">
    <citation type="submission" date="2019-07" db="EMBL/GenBank/DDBJ databases">
        <title>Complete Genome Sequence of Leptotrichia shahii Strain JCM 16776.</title>
        <authorList>
            <person name="Watanabe S."/>
            <person name="Cui L."/>
        </authorList>
    </citation>
    <scope>NUCLEOTIDE SEQUENCE [LARGE SCALE GENOMIC DNA]</scope>
    <source>
        <strain evidence="10 11">JCM16776</strain>
    </source>
</reference>
<keyword evidence="4 9" id="KW-0479">Metal-binding</keyword>